<feature type="compositionally biased region" description="Polar residues" evidence="1">
    <location>
        <begin position="217"/>
        <end position="232"/>
    </location>
</feature>
<dbReference type="PROSITE" id="PS50304">
    <property type="entry name" value="TUDOR"/>
    <property type="match status" value="1"/>
</dbReference>
<feature type="compositionally biased region" description="Low complexity" evidence="1">
    <location>
        <begin position="294"/>
        <end position="306"/>
    </location>
</feature>
<dbReference type="InterPro" id="IPR035437">
    <property type="entry name" value="SNase_OB-fold_sf"/>
</dbReference>
<organism evidence="3 4">
    <name type="scientific">Oopsacas minuta</name>
    <dbReference type="NCBI Taxonomy" id="111878"/>
    <lineage>
        <taxon>Eukaryota</taxon>
        <taxon>Metazoa</taxon>
        <taxon>Porifera</taxon>
        <taxon>Hexactinellida</taxon>
        <taxon>Hexasterophora</taxon>
        <taxon>Lyssacinosida</taxon>
        <taxon>Leucopsacidae</taxon>
        <taxon>Oopsacas</taxon>
    </lineage>
</organism>
<dbReference type="Pfam" id="PF00567">
    <property type="entry name" value="TUDOR"/>
    <property type="match status" value="1"/>
</dbReference>
<protein>
    <recommendedName>
        <fullName evidence="2">Tudor domain-containing protein</fullName>
    </recommendedName>
</protein>
<accession>A0AAV7JCN8</accession>
<feature type="compositionally biased region" description="Basic and acidic residues" evidence="1">
    <location>
        <begin position="244"/>
        <end position="259"/>
    </location>
</feature>
<feature type="region of interest" description="Disordered" evidence="1">
    <location>
        <begin position="213"/>
        <end position="331"/>
    </location>
</feature>
<name>A0AAV7JCN8_9METZ</name>
<proteinExistence type="predicted"/>
<gene>
    <name evidence="3" type="ORF">LOD99_12601</name>
</gene>
<dbReference type="AlphaFoldDB" id="A0AAV7JCN8"/>
<dbReference type="SMART" id="SM00333">
    <property type="entry name" value="TUDOR"/>
    <property type="match status" value="1"/>
</dbReference>
<comment type="caution">
    <text evidence="3">The sequence shown here is derived from an EMBL/GenBank/DDBJ whole genome shotgun (WGS) entry which is preliminary data.</text>
</comment>
<dbReference type="InterPro" id="IPR050621">
    <property type="entry name" value="Tudor_domain_containing"/>
</dbReference>
<evidence type="ECO:0000259" key="2">
    <source>
        <dbReference type="PROSITE" id="PS50304"/>
    </source>
</evidence>
<evidence type="ECO:0000313" key="4">
    <source>
        <dbReference type="Proteomes" id="UP001165289"/>
    </source>
</evidence>
<dbReference type="Proteomes" id="UP001165289">
    <property type="component" value="Unassembled WGS sequence"/>
</dbReference>
<dbReference type="Gene3D" id="2.40.50.90">
    <property type="match status" value="1"/>
</dbReference>
<dbReference type="InterPro" id="IPR002999">
    <property type="entry name" value="Tudor"/>
</dbReference>
<feature type="compositionally biased region" description="Basic and acidic residues" evidence="1">
    <location>
        <begin position="279"/>
        <end position="293"/>
    </location>
</feature>
<evidence type="ECO:0000313" key="3">
    <source>
        <dbReference type="EMBL" id="KAI6646480.1"/>
    </source>
</evidence>
<dbReference type="Gene3D" id="2.30.30.140">
    <property type="match status" value="1"/>
</dbReference>
<dbReference type="EMBL" id="JAKMXF010000354">
    <property type="protein sequence ID" value="KAI6646480.1"/>
    <property type="molecule type" value="Genomic_DNA"/>
</dbReference>
<evidence type="ECO:0000256" key="1">
    <source>
        <dbReference type="SAM" id="MobiDB-lite"/>
    </source>
</evidence>
<dbReference type="PANTHER" id="PTHR22948:SF29">
    <property type="entry name" value="FI02030P-RELATED"/>
    <property type="match status" value="1"/>
</dbReference>
<dbReference type="SUPFAM" id="SSF63748">
    <property type="entry name" value="Tudor/PWWP/MBT"/>
    <property type="match status" value="1"/>
</dbReference>
<feature type="domain" description="Tudor" evidence="2">
    <location>
        <begin position="64"/>
        <end position="123"/>
    </location>
</feature>
<dbReference type="PANTHER" id="PTHR22948">
    <property type="entry name" value="TUDOR DOMAIN CONTAINING PROTEIN"/>
    <property type="match status" value="1"/>
</dbReference>
<sequence>MDSSYWKIELDSTIFMKLATFLNQNGTFWGLQQHTQEFRMEIFDHLFEQLQIYAETPNSQTKQSFKVGSLCAAQFYLDKKWYRALVECLEEEKGARVRFLDYGNSQLTQLGHLLHLPPQFCQLPFQAILCSMNFTADVTLTKPRREKFSELLEEEGAKHFSCLVKRIEGPIHFVNISKTTPNNSDTKLDVNEEVFLSDLHVPDMELTNKSWADAMKSPSSPENTHPFPSSSAGAERTHPVFKQQPEHSEEFNEKRHEQSGRPSDYSGAPTRHAYPNRIQSRDQDNDFQREGRYQHQQQNRYQSYQDRYNRGQGGQSWRTNDSWKGDYPRSRGPAGQYTCLPSLYLKCEYFSNHPPSVVNKTMVDILKDFHDNVTNIVPDTRSGSPIVFIDVDTHENAMEVIYYLKGQVGHIDGYEIHAELAKRYKQFLESQSMSK</sequence>
<dbReference type="FunFam" id="2.30.30.140:FF:000018">
    <property type="entry name" value="Serine/threonine-protein kinase 31"/>
    <property type="match status" value="1"/>
</dbReference>
<keyword evidence="4" id="KW-1185">Reference proteome</keyword>
<reference evidence="3 4" key="1">
    <citation type="journal article" date="2023" name="BMC Biol.">
        <title>The compact genome of the sponge Oopsacas minuta (Hexactinellida) is lacking key metazoan core genes.</title>
        <authorList>
            <person name="Santini S."/>
            <person name="Schenkelaars Q."/>
            <person name="Jourda C."/>
            <person name="Duchesne M."/>
            <person name="Belahbib H."/>
            <person name="Rocher C."/>
            <person name="Selva M."/>
            <person name="Riesgo A."/>
            <person name="Vervoort M."/>
            <person name="Leys S.P."/>
            <person name="Kodjabachian L."/>
            <person name="Le Bivic A."/>
            <person name="Borchiellini C."/>
            <person name="Claverie J.M."/>
            <person name="Renard E."/>
        </authorList>
    </citation>
    <scope>NUCLEOTIDE SEQUENCE [LARGE SCALE GENOMIC DNA]</scope>
    <source>
        <strain evidence="3">SPO-2</strain>
    </source>
</reference>